<gene>
    <name evidence="2" type="ORF">CBW46_009385</name>
</gene>
<dbReference type="Proteomes" id="UP000214746">
    <property type="component" value="Unassembled WGS sequence"/>
</dbReference>
<protein>
    <submittedName>
        <fullName evidence="2">Rhodanese-like domain-containing protein</fullName>
    </submittedName>
</protein>
<evidence type="ECO:0000313" key="3">
    <source>
        <dbReference type="Proteomes" id="UP000214746"/>
    </source>
</evidence>
<dbReference type="Gene3D" id="3.40.250.10">
    <property type="entry name" value="Rhodanese-like domain"/>
    <property type="match status" value="1"/>
</dbReference>
<dbReference type="RefSeq" id="WP_089199759.1">
    <property type="nucleotide sequence ID" value="NZ_NHRJ02000004.1"/>
</dbReference>
<dbReference type="CDD" id="cd00158">
    <property type="entry name" value="RHOD"/>
    <property type="match status" value="1"/>
</dbReference>
<dbReference type="PANTHER" id="PTHR43031">
    <property type="entry name" value="FAD-DEPENDENT OXIDOREDUCTASE"/>
    <property type="match status" value="1"/>
</dbReference>
<dbReference type="OrthoDB" id="2621386at2"/>
<proteinExistence type="predicted"/>
<dbReference type="InterPro" id="IPR050229">
    <property type="entry name" value="GlpE_sulfurtransferase"/>
</dbReference>
<dbReference type="PROSITE" id="PS50206">
    <property type="entry name" value="RHODANESE_3"/>
    <property type="match status" value="1"/>
</dbReference>
<evidence type="ECO:0000259" key="1">
    <source>
        <dbReference type="PROSITE" id="PS50206"/>
    </source>
</evidence>
<evidence type="ECO:0000313" key="2">
    <source>
        <dbReference type="EMBL" id="PZE20900.1"/>
    </source>
</evidence>
<organism evidence="2 3">
    <name type="scientific">Paenibacillus xerothermodurans</name>
    <dbReference type="NCBI Taxonomy" id="1977292"/>
    <lineage>
        <taxon>Bacteria</taxon>
        <taxon>Bacillati</taxon>
        <taxon>Bacillota</taxon>
        <taxon>Bacilli</taxon>
        <taxon>Bacillales</taxon>
        <taxon>Paenibacillaceae</taxon>
        <taxon>Paenibacillus</taxon>
    </lineage>
</organism>
<feature type="domain" description="Rhodanese" evidence="1">
    <location>
        <begin position="41"/>
        <end position="122"/>
    </location>
</feature>
<dbReference type="EMBL" id="NHRJ02000004">
    <property type="protein sequence ID" value="PZE20900.1"/>
    <property type="molecule type" value="Genomic_DNA"/>
</dbReference>
<dbReference type="InterPro" id="IPR036873">
    <property type="entry name" value="Rhodanese-like_dom_sf"/>
</dbReference>
<dbReference type="SUPFAM" id="SSF52821">
    <property type="entry name" value="Rhodanese/Cell cycle control phosphatase"/>
    <property type="match status" value="1"/>
</dbReference>
<comment type="caution">
    <text evidence="2">The sequence shown here is derived from an EMBL/GenBank/DDBJ whole genome shotgun (WGS) entry which is preliminary data.</text>
</comment>
<dbReference type="SMART" id="SM00450">
    <property type="entry name" value="RHOD"/>
    <property type="match status" value="1"/>
</dbReference>
<dbReference type="InterPro" id="IPR001763">
    <property type="entry name" value="Rhodanese-like_dom"/>
</dbReference>
<dbReference type="PANTHER" id="PTHR43031:SF16">
    <property type="entry name" value="OXIDOREDUCTASE"/>
    <property type="match status" value="1"/>
</dbReference>
<name>A0A2W1NB59_PAEXE</name>
<keyword evidence="3" id="KW-1185">Reference proteome</keyword>
<dbReference type="AlphaFoldDB" id="A0A2W1NB59"/>
<accession>A0A2W1NB59</accession>
<sequence length="131" mass="14559">MDIAIGAAVLAGIGIWLYRRHVPARGMKLLNAAELPQLLCADSSVQLLDVRDYLEYEAGHYPNAINISLGRLSLTWHKHLDKNKPVILLASAPGEAYSAARYLKRKGFRIDYWVICHASSQDCTVPHQCCA</sequence>
<reference evidence="2" key="1">
    <citation type="submission" date="2018-06" db="EMBL/GenBank/DDBJ databases">
        <title>Paenibacillus xerothermodurans sp. nov. an extremely dry heat resistant spore forming bacterium isolated from the soil of Cape Canaveral, Florida.</title>
        <authorList>
            <person name="Seuylemezian A."/>
            <person name="Kaur N."/>
            <person name="Patil P."/>
            <person name="Patil P."/>
            <person name="Mayilraj S."/>
            <person name="Vaishampayan P."/>
        </authorList>
    </citation>
    <scope>NUCLEOTIDE SEQUENCE [LARGE SCALE GENOMIC DNA]</scope>
    <source>
        <strain evidence="2">ATCC 27380</strain>
    </source>
</reference>
<dbReference type="Pfam" id="PF00581">
    <property type="entry name" value="Rhodanese"/>
    <property type="match status" value="1"/>
</dbReference>